<name>A0A9Q3GUK5_9BASI</name>
<evidence type="ECO:0000256" key="1">
    <source>
        <dbReference type="SAM" id="MobiDB-lite"/>
    </source>
</evidence>
<evidence type="ECO:0000256" key="2">
    <source>
        <dbReference type="SAM" id="SignalP"/>
    </source>
</evidence>
<sequence length="514" mass="59131">MDVHSVLIYITFVWVLQVVGAWEQGGLVEMLRAPHSIPPSSPSSSTSHPTTTGFTPNYEINIAPDESHAIVQVTADLHDFPCFSPPYHLFANLLQDEPAASPELLMHQMDIFSYPHEPWTVPLSHETEHYEFEDSSSPELNNDSDPQSEAEPIEIESATPTISEQFQRFCQNLPCLFVLSADTSKPMMWKIGENQSRGSSPHPPSQATYAKVFILMHTPYKFARGKTWRVLSTPEANEISNREKSLGVVFDRFLTQYFKQSIKAQSIEGIQVYNYHSMLHRSKKLYVGIELLNHQILELFSSAKDFEAKKTEAKEFSKELQQWFVSFFQNGPKIALPKSSFNKKFSETLLAYLTPQQELNAIPVRHKARNFFPEAEIHVTKTGQLAGEISVEFLKAYYYNLNKKKFKSLFKTDRQFLKFFDNIWLHRFYSSTIGWKKAISLELQESSLFPWSKGEEYENAKKLNAILMKKGAIKLQELKMKILKSSIIKKESQPQNIRKSVDRGKNPEFLENKK</sequence>
<feature type="compositionally biased region" description="Low complexity" evidence="1">
    <location>
        <begin position="42"/>
        <end position="52"/>
    </location>
</feature>
<dbReference type="EMBL" id="AVOT02005979">
    <property type="protein sequence ID" value="MBW0480461.1"/>
    <property type="molecule type" value="Genomic_DNA"/>
</dbReference>
<proteinExistence type="predicted"/>
<comment type="caution">
    <text evidence="3">The sequence shown here is derived from an EMBL/GenBank/DDBJ whole genome shotgun (WGS) entry which is preliminary data.</text>
</comment>
<feature type="chain" id="PRO_5040312930" evidence="2">
    <location>
        <begin position="22"/>
        <end position="514"/>
    </location>
</feature>
<keyword evidence="4" id="KW-1185">Reference proteome</keyword>
<feature type="region of interest" description="Disordered" evidence="1">
    <location>
        <begin position="36"/>
        <end position="57"/>
    </location>
</feature>
<dbReference type="Proteomes" id="UP000765509">
    <property type="component" value="Unassembled WGS sequence"/>
</dbReference>
<feature type="compositionally biased region" description="Basic and acidic residues" evidence="1">
    <location>
        <begin position="499"/>
        <end position="514"/>
    </location>
</feature>
<evidence type="ECO:0000313" key="3">
    <source>
        <dbReference type="EMBL" id="MBW0480461.1"/>
    </source>
</evidence>
<feature type="region of interest" description="Disordered" evidence="1">
    <location>
        <begin position="128"/>
        <end position="151"/>
    </location>
</feature>
<feature type="signal peptide" evidence="2">
    <location>
        <begin position="1"/>
        <end position="21"/>
    </location>
</feature>
<reference evidence="3" key="1">
    <citation type="submission" date="2021-03" db="EMBL/GenBank/DDBJ databases">
        <title>Draft genome sequence of rust myrtle Austropuccinia psidii MF-1, a brazilian biotype.</title>
        <authorList>
            <person name="Quecine M.C."/>
            <person name="Pachon D.M.R."/>
            <person name="Bonatelli M.L."/>
            <person name="Correr F.H."/>
            <person name="Franceschini L.M."/>
            <person name="Leite T.F."/>
            <person name="Margarido G.R.A."/>
            <person name="Almeida C.A."/>
            <person name="Ferrarezi J.A."/>
            <person name="Labate C.A."/>
        </authorList>
    </citation>
    <scope>NUCLEOTIDE SEQUENCE</scope>
    <source>
        <strain evidence="3">MF-1</strain>
    </source>
</reference>
<protein>
    <submittedName>
        <fullName evidence="3">Uncharacterized protein</fullName>
    </submittedName>
</protein>
<accession>A0A9Q3GUK5</accession>
<gene>
    <name evidence="3" type="ORF">O181_020176</name>
</gene>
<keyword evidence="2" id="KW-0732">Signal</keyword>
<feature type="region of interest" description="Disordered" evidence="1">
    <location>
        <begin position="494"/>
        <end position="514"/>
    </location>
</feature>
<organism evidence="3 4">
    <name type="scientific">Austropuccinia psidii MF-1</name>
    <dbReference type="NCBI Taxonomy" id="1389203"/>
    <lineage>
        <taxon>Eukaryota</taxon>
        <taxon>Fungi</taxon>
        <taxon>Dikarya</taxon>
        <taxon>Basidiomycota</taxon>
        <taxon>Pucciniomycotina</taxon>
        <taxon>Pucciniomycetes</taxon>
        <taxon>Pucciniales</taxon>
        <taxon>Sphaerophragmiaceae</taxon>
        <taxon>Austropuccinia</taxon>
    </lineage>
</organism>
<dbReference type="AlphaFoldDB" id="A0A9Q3GUK5"/>
<evidence type="ECO:0000313" key="4">
    <source>
        <dbReference type="Proteomes" id="UP000765509"/>
    </source>
</evidence>